<evidence type="ECO:0000256" key="1">
    <source>
        <dbReference type="ARBA" id="ARBA00007118"/>
    </source>
</evidence>
<dbReference type="Proteomes" id="UP000494108">
    <property type="component" value="Unassembled WGS sequence"/>
</dbReference>
<dbReference type="EMBL" id="CADIJX010000003">
    <property type="protein sequence ID" value="CAB3649923.1"/>
    <property type="molecule type" value="Genomic_DNA"/>
</dbReference>
<dbReference type="InterPro" id="IPR000415">
    <property type="entry name" value="Nitroreductase-like"/>
</dbReference>
<dbReference type="Pfam" id="PF00881">
    <property type="entry name" value="Nitroreductase"/>
    <property type="match status" value="1"/>
</dbReference>
<dbReference type="AlphaFoldDB" id="A0A6S6YWJ2"/>
<keyword evidence="5" id="KW-1185">Reference proteome</keyword>
<sequence>MNHPLTDAIAARTSVNFFDPARTLEDDQLHTLIAWATRAPTAFNLQNWRFIAVRSDAGKRRLRELAWNQPKVTDAAVTFIVVGVLPQAAWTADRLQPSVAAGFMPAGMVPSWETAASQLYTDAPQTQRDEAVRSATFGASTLMLAGQAQGLSASPMTGFDPVGVADAFGLRPDEVPVMLVAMGYAKPGNWPQKPRRPVTDVLELA</sequence>
<name>A0A6S6YWJ2_9BURK</name>
<dbReference type="Gene3D" id="3.40.109.10">
    <property type="entry name" value="NADH Oxidase"/>
    <property type="match status" value="1"/>
</dbReference>
<accession>A0A6S6YWJ2</accession>
<evidence type="ECO:0000256" key="2">
    <source>
        <dbReference type="ARBA" id="ARBA00023002"/>
    </source>
</evidence>
<protein>
    <submittedName>
        <fullName evidence="4">Protein DrgA</fullName>
    </submittedName>
</protein>
<evidence type="ECO:0000313" key="5">
    <source>
        <dbReference type="Proteomes" id="UP000494108"/>
    </source>
</evidence>
<keyword evidence="2" id="KW-0560">Oxidoreductase</keyword>
<dbReference type="SUPFAM" id="SSF55469">
    <property type="entry name" value="FMN-dependent nitroreductase-like"/>
    <property type="match status" value="1"/>
</dbReference>
<dbReference type="PANTHER" id="PTHR43673">
    <property type="entry name" value="NAD(P)H NITROREDUCTASE YDGI-RELATED"/>
    <property type="match status" value="1"/>
</dbReference>
<dbReference type="InterPro" id="IPR029479">
    <property type="entry name" value="Nitroreductase"/>
</dbReference>
<evidence type="ECO:0000259" key="3">
    <source>
        <dbReference type="Pfam" id="PF00881"/>
    </source>
</evidence>
<feature type="domain" description="Nitroreductase" evidence="3">
    <location>
        <begin position="9"/>
        <end position="184"/>
    </location>
</feature>
<proteinExistence type="inferred from homology"/>
<dbReference type="GO" id="GO:0016491">
    <property type="term" value="F:oxidoreductase activity"/>
    <property type="evidence" value="ECO:0007669"/>
    <property type="project" value="UniProtKB-KW"/>
</dbReference>
<gene>
    <name evidence="4" type="primary">drgA</name>
    <name evidence="4" type="ORF">LMG3431_02785</name>
</gene>
<evidence type="ECO:0000313" key="4">
    <source>
        <dbReference type="EMBL" id="CAB3649923.1"/>
    </source>
</evidence>
<comment type="similarity">
    <text evidence="1">Belongs to the nitroreductase family.</text>
</comment>
<reference evidence="4 5" key="1">
    <citation type="submission" date="2020-04" db="EMBL/GenBank/DDBJ databases">
        <authorList>
            <person name="De Canck E."/>
        </authorList>
    </citation>
    <scope>NUCLEOTIDE SEQUENCE [LARGE SCALE GENOMIC DNA]</scope>
    <source>
        <strain evidence="4 5">LMG 3431</strain>
    </source>
</reference>
<organism evidence="4 5">
    <name type="scientific">Achromobacter pestifer</name>
    <dbReference type="NCBI Taxonomy" id="1353889"/>
    <lineage>
        <taxon>Bacteria</taxon>
        <taxon>Pseudomonadati</taxon>
        <taxon>Pseudomonadota</taxon>
        <taxon>Betaproteobacteria</taxon>
        <taxon>Burkholderiales</taxon>
        <taxon>Alcaligenaceae</taxon>
        <taxon>Achromobacter</taxon>
    </lineage>
</organism>
<dbReference type="RefSeq" id="WP_175175064.1">
    <property type="nucleotide sequence ID" value="NZ_CADIJX010000003.1"/>
</dbReference>